<sequence>MGMTSNGEADASLNAGKQSVNGRGESIDVSYSKAMAGSNSFDMTFNKPLLGWQRYENVGFSVGNPFQHLTWNSADLSETFATFYYNRRFFNNKLGYNVQMNASWRKFIPTEDSPFPIRDQAGHTMKLSFEESYTIDSRDRPILASKGILAKYCHEYAGILGDAVFFKNQLDLQASAPFIFGSTLSASIKGLHINSFGNSKLHLLDSAYLGGPYDVRGFEMKSIGTRADHACLGGATAVAATFHLYRPLIPADSLFLHAFMSCGSVARVGSKTRIQDLLDVPRVSTGIGIAFLFRNAVRLEFNYVLPIRYVPGDAFKTGFQFGAGINFL</sequence>
<dbReference type="Proteomes" id="UP000095286">
    <property type="component" value="Unplaced"/>
</dbReference>
<protein>
    <submittedName>
        <fullName evidence="2">Bac_surface_Ag domain-containing protein</fullName>
    </submittedName>
</protein>
<evidence type="ECO:0000313" key="1">
    <source>
        <dbReference type="Proteomes" id="UP000095286"/>
    </source>
</evidence>
<accession>A0AC35UD20</accession>
<reference evidence="2" key="1">
    <citation type="submission" date="2016-11" db="UniProtKB">
        <authorList>
            <consortium name="WormBaseParasite"/>
        </authorList>
    </citation>
    <scope>IDENTIFICATION</scope>
    <source>
        <strain evidence="2">KR3021</strain>
    </source>
</reference>
<proteinExistence type="predicted"/>
<evidence type="ECO:0000313" key="2">
    <source>
        <dbReference type="WBParaSite" id="RSKR_0001007700.1"/>
    </source>
</evidence>
<organism evidence="1 2">
    <name type="scientific">Rhabditophanes sp. KR3021</name>
    <dbReference type="NCBI Taxonomy" id="114890"/>
    <lineage>
        <taxon>Eukaryota</taxon>
        <taxon>Metazoa</taxon>
        <taxon>Ecdysozoa</taxon>
        <taxon>Nematoda</taxon>
        <taxon>Chromadorea</taxon>
        <taxon>Rhabditida</taxon>
        <taxon>Tylenchina</taxon>
        <taxon>Panagrolaimomorpha</taxon>
        <taxon>Strongyloidoidea</taxon>
        <taxon>Alloionematidae</taxon>
        <taxon>Rhabditophanes</taxon>
    </lineage>
</organism>
<dbReference type="WBParaSite" id="RSKR_0001007700.1">
    <property type="protein sequence ID" value="RSKR_0001007700.1"/>
    <property type="gene ID" value="RSKR_0001007700"/>
</dbReference>
<name>A0AC35UD20_9BILA</name>